<protein>
    <recommendedName>
        <fullName evidence="7">BZIP domain-containing protein</fullName>
    </recommendedName>
</protein>
<dbReference type="Gene3D" id="1.20.5.170">
    <property type="match status" value="1"/>
</dbReference>
<dbReference type="GO" id="GO:0000978">
    <property type="term" value="F:RNA polymerase II cis-regulatory region sequence-specific DNA binding"/>
    <property type="evidence" value="ECO:0007669"/>
    <property type="project" value="TreeGrafter"/>
</dbReference>
<dbReference type="OrthoDB" id="6022300at2759"/>
<keyword evidence="5" id="KW-0539">Nucleus</keyword>
<dbReference type="PROSITE" id="PS50217">
    <property type="entry name" value="BZIP"/>
    <property type="match status" value="1"/>
</dbReference>
<evidence type="ECO:0000313" key="9">
    <source>
        <dbReference type="Proteomes" id="UP000078046"/>
    </source>
</evidence>
<accession>A0A177B1J9</accession>
<evidence type="ECO:0000313" key="8">
    <source>
        <dbReference type="EMBL" id="OAF68096.1"/>
    </source>
</evidence>
<organism evidence="8 9">
    <name type="scientific">Intoshia linei</name>
    <dbReference type="NCBI Taxonomy" id="1819745"/>
    <lineage>
        <taxon>Eukaryota</taxon>
        <taxon>Metazoa</taxon>
        <taxon>Spiralia</taxon>
        <taxon>Lophotrochozoa</taxon>
        <taxon>Mesozoa</taxon>
        <taxon>Orthonectida</taxon>
        <taxon>Rhopaluridae</taxon>
        <taxon>Intoshia</taxon>
    </lineage>
</organism>
<evidence type="ECO:0000256" key="4">
    <source>
        <dbReference type="ARBA" id="ARBA00023163"/>
    </source>
</evidence>
<reference evidence="8 9" key="1">
    <citation type="submission" date="2016-04" db="EMBL/GenBank/DDBJ databases">
        <title>The genome of Intoshia linei affirms orthonectids as highly simplified spiralians.</title>
        <authorList>
            <person name="Mikhailov K.V."/>
            <person name="Slusarev G.S."/>
            <person name="Nikitin M.A."/>
            <person name="Logacheva M.D."/>
            <person name="Penin A."/>
            <person name="Aleoshin V."/>
            <person name="Panchin Y.V."/>
        </authorList>
    </citation>
    <scope>NUCLEOTIDE SEQUENCE [LARGE SCALE GENOMIC DNA]</scope>
    <source>
        <strain evidence="8">Intl2013</strain>
        <tissue evidence="8">Whole animal</tissue>
    </source>
</reference>
<dbReference type="Pfam" id="PF07716">
    <property type="entry name" value="bZIP_2"/>
    <property type="match status" value="1"/>
</dbReference>
<dbReference type="PANTHER" id="PTHR11988:SF27">
    <property type="entry name" value="GH27708P"/>
    <property type="match status" value="1"/>
</dbReference>
<keyword evidence="6" id="KW-0175">Coiled coil</keyword>
<evidence type="ECO:0000256" key="1">
    <source>
        <dbReference type="ARBA" id="ARBA00004123"/>
    </source>
</evidence>
<dbReference type="GO" id="GO:0000981">
    <property type="term" value="F:DNA-binding transcription factor activity, RNA polymerase II-specific"/>
    <property type="evidence" value="ECO:0007669"/>
    <property type="project" value="TreeGrafter"/>
</dbReference>
<gene>
    <name evidence="8" type="ORF">A3Q56_04166</name>
</gene>
<evidence type="ECO:0000259" key="7">
    <source>
        <dbReference type="PROSITE" id="PS50217"/>
    </source>
</evidence>
<dbReference type="SMART" id="SM00338">
    <property type="entry name" value="BRLZ"/>
    <property type="match status" value="1"/>
</dbReference>
<evidence type="ECO:0000256" key="2">
    <source>
        <dbReference type="ARBA" id="ARBA00023015"/>
    </source>
</evidence>
<dbReference type="GO" id="GO:0005634">
    <property type="term" value="C:nucleus"/>
    <property type="evidence" value="ECO:0007669"/>
    <property type="project" value="UniProtKB-SubCell"/>
</dbReference>
<keyword evidence="2" id="KW-0805">Transcription regulation</keyword>
<evidence type="ECO:0000256" key="3">
    <source>
        <dbReference type="ARBA" id="ARBA00023125"/>
    </source>
</evidence>
<evidence type="ECO:0000256" key="6">
    <source>
        <dbReference type="SAM" id="Coils"/>
    </source>
</evidence>
<dbReference type="InterPro" id="IPR004827">
    <property type="entry name" value="bZIP"/>
</dbReference>
<feature type="domain" description="BZIP" evidence="7">
    <location>
        <begin position="91"/>
        <end position="142"/>
    </location>
</feature>
<dbReference type="Proteomes" id="UP000078046">
    <property type="component" value="Unassembled WGS sequence"/>
</dbReference>
<comment type="subcellular location">
    <subcellularLocation>
        <location evidence="1">Nucleus</location>
    </subcellularLocation>
</comment>
<dbReference type="CDD" id="cd14695">
    <property type="entry name" value="bZIP_HLF"/>
    <property type="match status" value="1"/>
</dbReference>
<comment type="caution">
    <text evidence="8">The sequence shown here is derived from an EMBL/GenBank/DDBJ whole genome shotgun (WGS) entry which is preliminary data.</text>
</comment>
<keyword evidence="4" id="KW-0804">Transcription</keyword>
<proteinExistence type="predicted"/>
<name>A0A177B1J9_9BILA</name>
<sequence length="152" mass="17887">MDNKRLFVNDLNEDSMNDHLNLQRNIMLQAASLGLIDSSPKKLHFNVMNFKNSDCQQPEESLFDINLANGKNRQPVHKYISQYAHFQSYVQRRYKNNIAAKKSRDARKNREEEAIKISEKLQKENEILKAQLNSLKFEFEKLCQTITKNLKD</sequence>
<dbReference type="AlphaFoldDB" id="A0A177B1J9"/>
<dbReference type="InterPro" id="IPR046347">
    <property type="entry name" value="bZIP_sf"/>
</dbReference>
<dbReference type="PANTHER" id="PTHR11988">
    <property type="entry name" value="THYROTROPH EMBRYONIC FACTOR RELATED"/>
    <property type="match status" value="1"/>
</dbReference>
<keyword evidence="3" id="KW-0238">DNA-binding</keyword>
<feature type="coiled-coil region" evidence="6">
    <location>
        <begin position="111"/>
        <end position="138"/>
    </location>
</feature>
<dbReference type="EMBL" id="LWCA01000515">
    <property type="protein sequence ID" value="OAF68096.1"/>
    <property type="molecule type" value="Genomic_DNA"/>
</dbReference>
<dbReference type="SUPFAM" id="SSF57959">
    <property type="entry name" value="Leucine zipper domain"/>
    <property type="match status" value="1"/>
</dbReference>
<dbReference type="InterPro" id="IPR040223">
    <property type="entry name" value="PAR_bZIP"/>
</dbReference>
<keyword evidence="9" id="KW-1185">Reference proteome</keyword>
<evidence type="ECO:0000256" key="5">
    <source>
        <dbReference type="ARBA" id="ARBA00023242"/>
    </source>
</evidence>